<sequence>MCHKWPGWRALGCVRAVMQRSKEEEADKTDTLTAGLTEDIVKVAKDVKPLIEIQENGNTFVVTSKTPNGTHSNTFVVGEETEINIPNGKKIKVTVNLEGGKLICKSDTFYHVQEIQGSEMVETITVESITMTRKSRKI</sequence>
<evidence type="ECO:0000256" key="1">
    <source>
        <dbReference type="ARBA" id="ARBA00008390"/>
    </source>
</evidence>
<keyword evidence="3" id="KW-1185">Reference proteome</keyword>
<protein>
    <submittedName>
        <fullName evidence="2">Uncharacterized protein</fullName>
    </submittedName>
</protein>
<dbReference type="OrthoDB" id="8501868at2759"/>
<evidence type="ECO:0000313" key="3">
    <source>
        <dbReference type="Proteomes" id="UP000694569"/>
    </source>
</evidence>
<dbReference type="PANTHER" id="PTHR11955">
    <property type="entry name" value="FATTY ACID BINDING PROTEIN"/>
    <property type="match status" value="1"/>
</dbReference>
<dbReference type="Ensembl" id="ENSLLET00000020306.1">
    <property type="protein sequence ID" value="ENSLLEP00000019534.1"/>
    <property type="gene ID" value="ENSLLEG00000012386.1"/>
</dbReference>
<dbReference type="AlphaFoldDB" id="A0A8C5MWG3"/>
<dbReference type="Gene3D" id="2.40.128.20">
    <property type="match status" value="1"/>
</dbReference>
<reference evidence="2" key="2">
    <citation type="submission" date="2025-09" db="UniProtKB">
        <authorList>
            <consortium name="Ensembl"/>
        </authorList>
    </citation>
    <scope>IDENTIFICATION</scope>
</reference>
<dbReference type="InterPro" id="IPR012674">
    <property type="entry name" value="Calycin"/>
</dbReference>
<name>A0A8C5MWG3_9ANUR</name>
<evidence type="ECO:0000313" key="2">
    <source>
        <dbReference type="Ensembl" id="ENSLLEP00000019534.1"/>
    </source>
</evidence>
<dbReference type="InterPro" id="IPR031259">
    <property type="entry name" value="ILBP"/>
</dbReference>
<dbReference type="GeneTree" id="ENSGT00940000164147"/>
<dbReference type="Proteomes" id="UP000694569">
    <property type="component" value="Unplaced"/>
</dbReference>
<reference evidence="2" key="1">
    <citation type="submission" date="2025-08" db="UniProtKB">
        <authorList>
            <consortium name="Ensembl"/>
        </authorList>
    </citation>
    <scope>IDENTIFICATION</scope>
</reference>
<accession>A0A8C5MWG3</accession>
<proteinExistence type="inferred from homology"/>
<comment type="similarity">
    <text evidence="1">Belongs to the calycin superfamily. Fatty-acid binding protein (FABP) family.</text>
</comment>
<dbReference type="GO" id="GO:0008289">
    <property type="term" value="F:lipid binding"/>
    <property type="evidence" value="ECO:0007669"/>
    <property type="project" value="InterPro"/>
</dbReference>
<dbReference type="SUPFAM" id="SSF50814">
    <property type="entry name" value="Lipocalins"/>
    <property type="match status" value="1"/>
</dbReference>
<organism evidence="2 3">
    <name type="scientific">Leptobrachium leishanense</name>
    <name type="common">Leishan spiny toad</name>
    <dbReference type="NCBI Taxonomy" id="445787"/>
    <lineage>
        <taxon>Eukaryota</taxon>
        <taxon>Metazoa</taxon>
        <taxon>Chordata</taxon>
        <taxon>Craniata</taxon>
        <taxon>Vertebrata</taxon>
        <taxon>Euteleostomi</taxon>
        <taxon>Amphibia</taxon>
        <taxon>Batrachia</taxon>
        <taxon>Anura</taxon>
        <taxon>Pelobatoidea</taxon>
        <taxon>Megophryidae</taxon>
        <taxon>Leptobrachium</taxon>
    </lineage>
</organism>
<dbReference type="Pfam" id="PF14651">
    <property type="entry name" value="Lipocalin_7"/>
    <property type="match status" value="1"/>
</dbReference>